<gene>
    <name evidence="2" type="ORF">B296_00020615</name>
</gene>
<evidence type="ECO:0000256" key="1">
    <source>
        <dbReference type="SAM" id="MobiDB-lite"/>
    </source>
</evidence>
<name>A0A427A2A0_ENSVE</name>
<organism evidence="2 3">
    <name type="scientific">Ensete ventricosum</name>
    <name type="common">Abyssinian banana</name>
    <name type="synonym">Musa ensete</name>
    <dbReference type="NCBI Taxonomy" id="4639"/>
    <lineage>
        <taxon>Eukaryota</taxon>
        <taxon>Viridiplantae</taxon>
        <taxon>Streptophyta</taxon>
        <taxon>Embryophyta</taxon>
        <taxon>Tracheophyta</taxon>
        <taxon>Spermatophyta</taxon>
        <taxon>Magnoliopsida</taxon>
        <taxon>Liliopsida</taxon>
        <taxon>Zingiberales</taxon>
        <taxon>Musaceae</taxon>
        <taxon>Ensete</taxon>
    </lineage>
</organism>
<evidence type="ECO:0000313" key="2">
    <source>
        <dbReference type="EMBL" id="RRT70336.1"/>
    </source>
</evidence>
<reference evidence="2 3" key="1">
    <citation type="journal article" date="2014" name="Agronomy (Basel)">
        <title>A Draft Genome Sequence for Ensete ventricosum, the Drought-Tolerant Tree Against Hunger.</title>
        <authorList>
            <person name="Harrison J."/>
            <person name="Moore K.A."/>
            <person name="Paszkiewicz K."/>
            <person name="Jones T."/>
            <person name="Grant M."/>
            <person name="Ambacheew D."/>
            <person name="Muzemil S."/>
            <person name="Studholme D.J."/>
        </authorList>
    </citation>
    <scope>NUCLEOTIDE SEQUENCE [LARGE SCALE GENOMIC DNA]</scope>
</reference>
<sequence length="104" mass="11727">MRSEQWIDRKRGVRVVFGRTHLRRASRGGERRKKQEGCGSPIPSTTGYSRYLALDWKATRDPPCLPQLIRLRGVQPLSCTGLEGNQGPTMSASADTARRMTRRS</sequence>
<accession>A0A427A2A0</accession>
<proteinExistence type="predicted"/>
<dbReference type="Proteomes" id="UP000287651">
    <property type="component" value="Unassembled WGS sequence"/>
</dbReference>
<dbReference type="EMBL" id="AMZH03004054">
    <property type="protein sequence ID" value="RRT70336.1"/>
    <property type="molecule type" value="Genomic_DNA"/>
</dbReference>
<feature type="region of interest" description="Disordered" evidence="1">
    <location>
        <begin position="22"/>
        <end position="45"/>
    </location>
</feature>
<feature type="region of interest" description="Disordered" evidence="1">
    <location>
        <begin position="80"/>
        <end position="104"/>
    </location>
</feature>
<protein>
    <submittedName>
        <fullName evidence="2">Uncharacterized protein</fullName>
    </submittedName>
</protein>
<dbReference type="AlphaFoldDB" id="A0A427A2A0"/>
<evidence type="ECO:0000313" key="3">
    <source>
        <dbReference type="Proteomes" id="UP000287651"/>
    </source>
</evidence>
<comment type="caution">
    <text evidence="2">The sequence shown here is derived from an EMBL/GenBank/DDBJ whole genome shotgun (WGS) entry which is preliminary data.</text>
</comment>
<feature type="compositionally biased region" description="Basic and acidic residues" evidence="1">
    <location>
        <begin position="27"/>
        <end position="36"/>
    </location>
</feature>